<gene>
    <name evidence="1" type="primary">OSJNBa0086N11.25</name>
</gene>
<dbReference type="EMBL" id="AP005651">
    <property type="protein sequence ID" value="BAD28957.1"/>
    <property type="molecule type" value="Genomic_DNA"/>
</dbReference>
<evidence type="ECO:0000313" key="2">
    <source>
        <dbReference type="Proteomes" id="UP000000763"/>
    </source>
</evidence>
<dbReference type="AlphaFoldDB" id="Q6EQW3"/>
<reference evidence="2" key="1">
    <citation type="journal article" date="2005" name="Nature">
        <title>The map-based sequence of the rice genome.</title>
        <authorList>
            <consortium name="International rice genome sequencing project (IRGSP)"/>
            <person name="Matsumoto T."/>
            <person name="Wu J."/>
            <person name="Kanamori H."/>
            <person name="Katayose Y."/>
            <person name="Fujisawa M."/>
            <person name="Namiki N."/>
            <person name="Mizuno H."/>
            <person name="Yamamoto K."/>
            <person name="Antonio B.A."/>
            <person name="Baba T."/>
            <person name="Sakata K."/>
            <person name="Nagamura Y."/>
            <person name="Aoki H."/>
            <person name="Arikawa K."/>
            <person name="Arita K."/>
            <person name="Bito T."/>
            <person name="Chiden Y."/>
            <person name="Fujitsuka N."/>
            <person name="Fukunaka R."/>
            <person name="Hamada M."/>
            <person name="Harada C."/>
            <person name="Hayashi A."/>
            <person name="Hijishita S."/>
            <person name="Honda M."/>
            <person name="Hosokawa S."/>
            <person name="Ichikawa Y."/>
            <person name="Idonuma A."/>
            <person name="Iijima M."/>
            <person name="Ikeda M."/>
            <person name="Ikeno M."/>
            <person name="Ito K."/>
            <person name="Ito S."/>
            <person name="Ito T."/>
            <person name="Ito Y."/>
            <person name="Ito Y."/>
            <person name="Iwabuchi A."/>
            <person name="Kamiya K."/>
            <person name="Karasawa W."/>
            <person name="Kurita K."/>
            <person name="Katagiri S."/>
            <person name="Kikuta A."/>
            <person name="Kobayashi H."/>
            <person name="Kobayashi N."/>
            <person name="Machita K."/>
            <person name="Maehara T."/>
            <person name="Masukawa M."/>
            <person name="Mizubayashi T."/>
            <person name="Mukai Y."/>
            <person name="Nagasaki H."/>
            <person name="Nagata Y."/>
            <person name="Naito S."/>
            <person name="Nakashima M."/>
            <person name="Nakama Y."/>
            <person name="Nakamichi Y."/>
            <person name="Nakamura M."/>
            <person name="Meguro A."/>
            <person name="Negishi M."/>
            <person name="Ohta I."/>
            <person name="Ohta T."/>
            <person name="Okamoto M."/>
            <person name="Ono N."/>
            <person name="Saji S."/>
            <person name="Sakaguchi M."/>
            <person name="Sakai K."/>
            <person name="Shibata M."/>
            <person name="Shimokawa T."/>
            <person name="Song J."/>
            <person name="Takazaki Y."/>
            <person name="Terasawa K."/>
            <person name="Tsugane M."/>
            <person name="Tsuji K."/>
            <person name="Ueda S."/>
            <person name="Waki K."/>
            <person name="Yamagata H."/>
            <person name="Yamamoto M."/>
            <person name="Yamamoto S."/>
            <person name="Yamane H."/>
            <person name="Yoshiki S."/>
            <person name="Yoshihara R."/>
            <person name="Yukawa K."/>
            <person name="Zhong H."/>
            <person name="Yano M."/>
            <person name="Yuan Q."/>
            <person name="Ouyang S."/>
            <person name="Liu J."/>
            <person name="Jones K.M."/>
            <person name="Gansberger K."/>
            <person name="Moffat K."/>
            <person name="Hill J."/>
            <person name="Bera J."/>
            <person name="Fadrosh D."/>
            <person name="Jin S."/>
            <person name="Johri S."/>
            <person name="Kim M."/>
            <person name="Overton L."/>
            <person name="Reardon M."/>
            <person name="Tsitrin T."/>
            <person name="Vuong H."/>
            <person name="Weaver B."/>
            <person name="Ciecko A."/>
            <person name="Tallon L."/>
            <person name="Jackson J."/>
            <person name="Pai G."/>
            <person name="Aken S.V."/>
            <person name="Utterback T."/>
            <person name="Reidmuller S."/>
            <person name="Feldblyum T."/>
            <person name="Hsiao J."/>
            <person name="Zismann V."/>
            <person name="Iobst S."/>
            <person name="de Vazeille A.R."/>
            <person name="Buell C.R."/>
            <person name="Ying K."/>
            <person name="Li Y."/>
            <person name="Lu T."/>
            <person name="Huang Y."/>
            <person name="Zhao Q."/>
            <person name="Feng Q."/>
            <person name="Zhang L."/>
            <person name="Zhu J."/>
            <person name="Weng Q."/>
            <person name="Mu J."/>
            <person name="Lu Y."/>
            <person name="Fan D."/>
            <person name="Liu Y."/>
            <person name="Guan J."/>
            <person name="Zhang Y."/>
            <person name="Yu S."/>
            <person name="Liu X."/>
            <person name="Zhang Y."/>
            <person name="Hong G."/>
            <person name="Han B."/>
            <person name="Choisne N."/>
            <person name="Demange N."/>
            <person name="Orjeda G."/>
            <person name="Samain S."/>
            <person name="Cattolico L."/>
            <person name="Pelletier E."/>
            <person name="Couloux A."/>
            <person name="Segurens B."/>
            <person name="Wincker P."/>
            <person name="D'Hont A."/>
            <person name="Scarpelli C."/>
            <person name="Weissenbach J."/>
            <person name="Salanoubat M."/>
            <person name="Quetier F."/>
            <person name="Yu Y."/>
            <person name="Kim H.R."/>
            <person name="Rambo T."/>
            <person name="Currie J."/>
            <person name="Collura K."/>
            <person name="Luo M."/>
            <person name="Yang T."/>
            <person name="Ammiraju J.S.S."/>
            <person name="Engler F."/>
            <person name="Soderlund C."/>
            <person name="Wing R.A."/>
            <person name="Palmer L.E."/>
            <person name="de la Bastide M."/>
            <person name="Spiegel L."/>
            <person name="Nascimento L."/>
            <person name="Zutavern T."/>
            <person name="O'Shaughnessy A."/>
            <person name="Dike S."/>
            <person name="Dedhia N."/>
            <person name="Preston R."/>
            <person name="Balija V."/>
            <person name="McCombie W.R."/>
            <person name="Chow T."/>
            <person name="Chen H."/>
            <person name="Chung M."/>
            <person name="Chen C."/>
            <person name="Shaw J."/>
            <person name="Wu H."/>
            <person name="Hsiao K."/>
            <person name="Chao Y."/>
            <person name="Chu M."/>
            <person name="Cheng C."/>
            <person name="Hour A."/>
            <person name="Lee P."/>
            <person name="Lin S."/>
            <person name="Lin Y."/>
            <person name="Liou J."/>
            <person name="Liu S."/>
            <person name="Hsing Y."/>
            <person name="Raghuvanshi S."/>
            <person name="Mohanty A."/>
            <person name="Bharti A.K."/>
            <person name="Gaur A."/>
            <person name="Gupta V."/>
            <person name="Kumar D."/>
            <person name="Ravi V."/>
            <person name="Vij S."/>
            <person name="Kapur A."/>
            <person name="Khurana P."/>
            <person name="Khurana P."/>
            <person name="Khurana J.P."/>
            <person name="Tyagi A.K."/>
            <person name="Gaikwad K."/>
            <person name="Singh A."/>
            <person name="Dalal V."/>
            <person name="Srivastava S."/>
            <person name="Dixit A."/>
            <person name="Pal A.K."/>
            <person name="Ghazi I.A."/>
            <person name="Yadav M."/>
            <person name="Pandit A."/>
            <person name="Bhargava A."/>
            <person name="Sureshbabu K."/>
            <person name="Batra K."/>
            <person name="Sharma T.R."/>
            <person name="Mohapatra T."/>
            <person name="Singh N.K."/>
            <person name="Messing J."/>
            <person name="Nelson A.B."/>
            <person name="Fuks G."/>
            <person name="Kavchok S."/>
            <person name="Keizer G."/>
            <person name="Linton E."/>
            <person name="Llaca V."/>
            <person name="Song R."/>
            <person name="Tanyolac B."/>
            <person name="Young S."/>
            <person name="Ho-Il K."/>
            <person name="Hahn J.H."/>
            <person name="Sangsakoo G."/>
            <person name="Vanavichit A."/>
            <person name="de Mattos Luiz.A.T."/>
            <person name="Zimmer P.D."/>
            <person name="Malone G."/>
            <person name="Dellagostin O."/>
            <person name="de Oliveira A.C."/>
            <person name="Bevan M."/>
            <person name="Bancroft I."/>
            <person name="Minx P."/>
            <person name="Cordum H."/>
            <person name="Wilson R."/>
            <person name="Cheng Z."/>
            <person name="Jin W."/>
            <person name="Jiang J."/>
            <person name="Leong S.A."/>
            <person name="Iwama H."/>
            <person name="Gojobori T."/>
            <person name="Itoh T."/>
            <person name="Niimura Y."/>
            <person name="Fujii Y."/>
            <person name="Habara T."/>
            <person name="Sakai H."/>
            <person name="Sato Y."/>
            <person name="Wilson G."/>
            <person name="Kumar K."/>
            <person name="McCouch S."/>
            <person name="Juretic N."/>
            <person name="Hoen D."/>
            <person name="Wright S."/>
            <person name="Bruskiewich R."/>
            <person name="Bureau T."/>
            <person name="Miyao A."/>
            <person name="Hirochika H."/>
            <person name="Nishikawa T."/>
            <person name="Kadowaki K."/>
            <person name="Sugiura M."/>
            <person name="Burr B."/>
            <person name="Sasaki T."/>
        </authorList>
    </citation>
    <scope>NUCLEOTIDE SEQUENCE [LARGE SCALE GENOMIC DNA]</scope>
    <source>
        <strain evidence="2">cv. Nipponbare</strain>
    </source>
</reference>
<protein>
    <submittedName>
        <fullName evidence="1">Uncharacterized protein</fullName>
    </submittedName>
</protein>
<proteinExistence type="predicted"/>
<evidence type="ECO:0000313" key="1">
    <source>
        <dbReference type="EMBL" id="BAD28957.1"/>
    </source>
</evidence>
<accession>Q6EQW3</accession>
<organism evidence="1 2">
    <name type="scientific">Oryza sativa subsp. japonica</name>
    <name type="common">Rice</name>
    <dbReference type="NCBI Taxonomy" id="39947"/>
    <lineage>
        <taxon>Eukaryota</taxon>
        <taxon>Viridiplantae</taxon>
        <taxon>Streptophyta</taxon>
        <taxon>Embryophyta</taxon>
        <taxon>Tracheophyta</taxon>
        <taxon>Spermatophyta</taxon>
        <taxon>Magnoliopsida</taxon>
        <taxon>Liliopsida</taxon>
        <taxon>Poales</taxon>
        <taxon>Poaceae</taxon>
        <taxon>BOP clade</taxon>
        <taxon>Oryzoideae</taxon>
        <taxon>Oryzeae</taxon>
        <taxon>Oryzinae</taxon>
        <taxon>Oryza</taxon>
        <taxon>Oryza sativa</taxon>
    </lineage>
</organism>
<reference evidence="2" key="2">
    <citation type="journal article" date="2008" name="Nucleic Acids Res.">
        <title>The rice annotation project database (RAP-DB): 2008 update.</title>
        <authorList>
            <consortium name="The rice annotation project (RAP)"/>
        </authorList>
    </citation>
    <scope>GENOME REANNOTATION</scope>
    <source>
        <strain evidence="2">cv. Nipponbare</strain>
    </source>
</reference>
<dbReference type="Proteomes" id="UP000000763">
    <property type="component" value="Chromosome 2"/>
</dbReference>
<name>Q6EQW3_ORYSJ</name>
<sequence>MDSSVDDGDSNAWLQRRKEGFAALILGGGGADCHIERASGNSERIWGSIRNLHEGIEER</sequence>